<sequence length="68" mass="7538">MYLGTPHVRQVSRRSTPPITLVPLALNYPCHGAQPPFPPPSCEITFIAANTLPSKFFMTSSSPRARRE</sequence>
<dbReference type="Proteomes" id="UP000800093">
    <property type="component" value="Unassembled WGS sequence"/>
</dbReference>
<evidence type="ECO:0000313" key="2">
    <source>
        <dbReference type="Proteomes" id="UP000800093"/>
    </source>
</evidence>
<gene>
    <name evidence="1" type="ORF">CC78DRAFT_282642</name>
</gene>
<dbReference type="EMBL" id="ML986582">
    <property type="protein sequence ID" value="KAF2269580.1"/>
    <property type="molecule type" value="Genomic_DNA"/>
</dbReference>
<organism evidence="1 2">
    <name type="scientific">Lojkania enalia</name>
    <dbReference type="NCBI Taxonomy" id="147567"/>
    <lineage>
        <taxon>Eukaryota</taxon>
        <taxon>Fungi</taxon>
        <taxon>Dikarya</taxon>
        <taxon>Ascomycota</taxon>
        <taxon>Pezizomycotina</taxon>
        <taxon>Dothideomycetes</taxon>
        <taxon>Pleosporomycetidae</taxon>
        <taxon>Pleosporales</taxon>
        <taxon>Pleosporales incertae sedis</taxon>
        <taxon>Lojkania</taxon>
    </lineage>
</organism>
<dbReference type="AlphaFoldDB" id="A0A9P4NAM3"/>
<comment type="caution">
    <text evidence="1">The sequence shown here is derived from an EMBL/GenBank/DDBJ whole genome shotgun (WGS) entry which is preliminary data.</text>
</comment>
<protein>
    <submittedName>
        <fullName evidence="1">Uncharacterized protein</fullName>
    </submittedName>
</protein>
<proteinExistence type="predicted"/>
<name>A0A9P4NAM3_9PLEO</name>
<keyword evidence="2" id="KW-1185">Reference proteome</keyword>
<reference evidence="2" key="1">
    <citation type="journal article" date="2020" name="Stud. Mycol.">
        <title>101 Dothideomycetes genomes: A test case for predicting lifestyles and emergence of pathogens.</title>
        <authorList>
            <person name="Haridas S."/>
            <person name="Albert R."/>
            <person name="Binder M."/>
            <person name="Bloem J."/>
            <person name="LaButti K."/>
            <person name="Salamov A."/>
            <person name="Andreopoulos B."/>
            <person name="Baker S."/>
            <person name="Barry K."/>
            <person name="Bills G."/>
            <person name="Bluhm B."/>
            <person name="Cannon C."/>
            <person name="Castanera R."/>
            <person name="Culley D."/>
            <person name="Daum C."/>
            <person name="Ezra D."/>
            <person name="Gonzalez J."/>
            <person name="Henrissat B."/>
            <person name="Kuo A."/>
            <person name="Liang C."/>
            <person name="Lipzen A."/>
            <person name="Lutzoni F."/>
            <person name="Magnuson J."/>
            <person name="Mondo S."/>
            <person name="Nolan M."/>
            <person name="Ohm R."/>
            <person name="Pangilinan J."/>
            <person name="Park H.-J."/>
            <person name="Ramirez L."/>
            <person name="Alfaro M."/>
            <person name="Sun H."/>
            <person name="Tritt A."/>
            <person name="Yoshinaga Y."/>
            <person name="Zwiers L.-H."/>
            <person name="Turgeon B."/>
            <person name="Goodwin S."/>
            <person name="Spatafora J."/>
            <person name="Crous P."/>
            <person name="Grigoriev I."/>
        </authorList>
    </citation>
    <scope>NUCLEOTIDE SEQUENCE [LARGE SCALE GENOMIC DNA]</scope>
    <source>
        <strain evidence="2">CBS 304.66</strain>
    </source>
</reference>
<accession>A0A9P4NAM3</accession>
<evidence type="ECO:0000313" key="1">
    <source>
        <dbReference type="EMBL" id="KAF2269580.1"/>
    </source>
</evidence>